<dbReference type="HAMAP" id="MF_00392">
    <property type="entry name" value="LpxB"/>
    <property type="match status" value="1"/>
</dbReference>
<comment type="function">
    <text evidence="1 11">Condensation of UDP-2,3-diacylglucosamine and 2,3-diacylglucosamine-1-phosphate to form lipid A disaccharide, a precursor of lipid A, a phosphorylated glycolipid that anchors the lipopolysaccharide to the outer membrane of the cell.</text>
</comment>
<dbReference type="CDD" id="cd01635">
    <property type="entry name" value="Glycosyltransferase_GTB-type"/>
    <property type="match status" value="1"/>
</dbReference>
<proteinExistence type="inferred from homology"/>
<dbReference type="Pfam" id="PF02684">
    <property type="entry name" value="LpxB"/>
    <property type="match status" value="1"/>
</dbReference>
<dbReference type="GO" id="GO:0008915">
    <property type="term" value="F:lipid-A-disaccharide synthase activity"/>
    <property type="evidence" value="ECO:0007669"/>
    <property type="project" value="UniProtKB-EC"/>
</dbReference>
<evidence type="ECO:0000256" key="8">
    <source>
        <dbReference type="ARBA" id="ARBA00022679"/>
    </source>
</evidence>
<evidence type="ECO:0000313" key="13">
    <source>
        <dbReference type="Proteomes" id="UP001497493"/>
    </source>
</evidence>
<evidence type="ECO:0000256" key="5">
    <source>
        <dbReference type="ARBA" id="ARBA00022516"/>
    </source>
</evidence>
<organism evidence="12 13">
    <name type="scientific">Candidatus Methylocalor cossyra</name>
    <dbReference type="NCBI Taxonomy" id="3108543"/>
    <lineage>
        <taxon>Bacteria</taxon>
        <taxon>Pseudomonadati</taxon>
        <taxon>Pseudomonadota</taxon>
        <taxon>Gammaproteobacteria</taxon>
        <taxon>Methylococcales</taxon>
        <taxon>Methylococcaceae</taxon>
        <taxon>Candidatus Methylocalor</taxon>
    </lineage>
</organism>
<evidence type="ECO:0000256" key="3">
    <source>
        <dbReference type="ARBA" id="ARBA00012687"/>
    </source>
</evidence>
<dbReference type="PANTHER" id="PTHR30372">
    <property type="entry name" value="LIPID-A-DISACCHARIDE SYNTHASE"/>
    <property type="match status" value="1"/>
</dbReference>
<evidence type="ECO:0000256" key="7">
    <source>
        <dbReference type="ARBA" id="ARBA00022676"/>
    </source>
</evidence>
<dbReference type="Gene3D" id="3.40.50.2000">
    <property type="entry name" value="Glycogen Phosphorylase B"/>
    <property type="match status" value="2"/>
</dbReference>
<evidence type="ECO:0000313" key="12">
    <source>
        <dbReference type="EMBL" id="CAL1240452.1"/>
    </source>
</evidence>
<dbReference type="SUPFAM" id="SSF53756">
    <property type="entry name" value="UDP-Glycosyltransferase/glycogen phosphorylase"/>
    <property type="match status" value="1"/>
</dbReference>
<comment type="pathway">
    <text evidence="11">Bacterial outer membrane biogenesis; LPS lipid A biosynthesis.</text>
</comment>
<dbReference type="RefSeq" id="WP_348757048.1">
    <property type="nucleotide sequence ID" value="NZ_OZ026884.1"/>
</dbReference>
<evidence type="ECO:0000256" key="9">
    <source>
        <dbReference type="ARBA" id="ARBA00023098"/>
    </source>
</evidence>
<dbReference type="Proteomes" id="UP001497493">
    <property type="component" value="Chromosome"/>
</dbReference>
<keyword evidence="13" id="KW-1185">Reference proteome</keyword>
<dbReference type="EC" id="2.4.1.182" evidence="3 11"/>
<keyword evidence="7 11" id="KW-0328">Glycosyltransferase</keyword>
<evidence type="ECO:0000256" key="10">
    <source>
        <dbReference type="ARBA" id="ARBA00048975"/>
    </source>
</evidence>
<evidence type="ECO:0000256" key="4">
    <source>
        <dbReference type="ARBA" id="ARBA00020902"/>
    </source>
</evidence>
<dbReference type="InterPro" id="IPR003835">
    <property type="entry name" value="Glyco_trans_19"/>
</dbReference>
<protein>
    <recommendedName>
        <fullName evidence="4 11">Lipid-A-disaccharide synthase</fullName>
        <ecNumber evidence="3 11">2.4.1.182</ecNumber>
    </recommendedName>
</protein>
<evidence type="ECO:0000256" key="11">
    <source>
        <dbReference type="HAMAP-Rule" id="MF_00392"/>
    </source>
</evidence>
<accession>A0ABP1C870</accession>
<evidence type="ECO:0000256" key="1">
    <source>
        <dbReference type="ARBA" id="ARBA00002056"/>
    </source>
</evidence>
<comment type="catalytic activity">
    <reaction evidence="10 11">
        <text>a lipid X + a UDP-2-N,3-O-bis[(3R)-3-hydroxyacyl]-alpha-D-glucosamine = a lipid A disaccharide + UDP + H(+)</text>
        <dbReference type="Rhea" id="RHEA:67828"/>
        <dbReference type="ChEBI" id="CHEBI:15378"/>
        <dbReference type="ChEBI" id="CHEBI:58223"/>
        <dbReference type="ChEBI" id="CHEBI:137748"/>
        <dbReference type="ChEBI" id="CHEBI:176338"/>
        <dbReference type="ChEBI" id="CHEBI:176343"/>
        <dbReference type="EC" id="2.4.1.182"/>
    </reaction>
</comment>
<keyword evidence="6 11" id="KW-0441">Lipid A biosynthesis</keyword>
<keyword evidence="5 11" id="KW-0444">Lipid biosynthesis</keyword>
<dbReference type="NCBIfam" id="TIGR00215">
    <property type="entry name" value="lpxB"/>
    <property type="match status" value="1"/>
</dbReference>
<reference evidence="12 13" key="1">
    <citation type="submission" date="2024-04" db="EMBL/GenBank/DDBJ databases">
        <authorList>
            <person name="Cremers G."/>
        </authorList>
    </citation>
    <scope>NUCLEOTIDE SEQUENCE [LARGE SCALE GENOMIC DNA]</scope>
    <source>
        <strain evidence="12">MeCH1-AG</strain>
    </source>
</reference>
<keyword evidence="9 11" id="KW-0443">Lipid metabolism</keyword>
<keyword evidence="8 11" id="KW-0808">Transferase</keyword>
<evidence type="ECO:0000256" key="2">
    <source>
        <dbReference type="ARBA" id="ARBA00007868"/>
    </source>
</evidence>
<sequence length="382" mass="41984">MAEPGPLVMLSAGEASGDRHAAQLFLELRKLLPGVRAIGMGGPALREAGVELCYDSSAIGVIGLAEILRHYGEIRRALKIMREAARRHRPDLLVCVDYKEFNFRLAKAAKACGVKVLFYVSPQVWAWRPGRVKTYGRIVDHMAVIFPFEVPFYQAHGVPVTYVGHPLAGKVRTTLSREQARDRYGFAATPLIGLLPGSRRNEIKRLLPVLLEAAGRLAAEFEGAQFLLCQAPTVEDQALQEYLEGAKLRIRVVKGQDYDALGCCDAVITVSGTATLEVALLGLPMVIVYRLAPLSYWLGRQLVSIPYIGLPNILAGRSIVREFIQHQANAANIAGEIGKILRDRDYAEAIRRDLRGIREVLGERDGSRELARLAAGMLGARV</sequence>
<evidence type="ECO:0000256" key="6">
    <source>
        <dbReference type="ARBA" id="ARBA00022556"/>
    </source>
</evidence>
<dbReference type="PANTHER" id="PTHR30372:SF4">
    <property type="entry name" value="LIPID-A-DISACCHARIDE SYNTHASE, MITOCHONDRIAL-RELATED"/>
    <property type="match status" value="1"/>
</dbReference>
<dbReference type="EMBL" id="OZ026884">
    <property type="protein sequence ID" value="CAL1240452.1"/>
    <property type="molecule type" value="Genomic_DNA"/>
</dbReference>
<gene>
    <name evidence="11 12" type="primary">lpxB</name>
    <name evidence="12" type="ORF">MECH1_V1_1676</name>
</gene>
<comment type="similarity">
    <text evidence="2 11">Belongs to the LpxB family.</text>
</comment>
<name>A0ABP1C870_9GAMM</name>